<protein>
    <recommendedName>
        <fullName evidence="3">lipoyl(octanoyl) transferase</fullName>
        <ecNumber evidence="3">2.3.1.181</ecNumber>
    </recommendedName>
    <alternativeName>
        <fullName evidence="6">Lipoate-protein ligase B</fullName>
    </alternativeName>
    <alternativeName>
        <fullName evidence="7">Lipoyl/octanoyl transferase</fullName>
    </alternativeName>
</protein>
<dbReference type="EMBL" id="CAUEEQ010071467">
    <property type="protein sequence ID" value="CAJ0966046.1"/>
    <property type="molecule type" value="Genomic_DNA"/>
</dbReference>
<dbReference type="PROSITE" id="PS51733">
    <property type="entry name" value="BPL_LPL_CATALYTIC"/>
    <property type="match status" value="1"/>
</dbReference>
<dbReference type="InterPro" id="IPR004143">
    <property type="entry name" value="BPL_LPL_catalytic"/>
</dbReference>
<dbReference type="Gene3D" id="3.30.930.10">
    <property type="entry name" value="Bira Bifunctional Protein, Domain 2"/>
    <property type="match status" value="1"/>
</dbReference>
<keyword evidence="4" id="KW-0808">Transferase</keyword>
<dbReference type="InterPro" id="IPR000544">
    <property type="entry name" value="Octanoyltransferase"/>
</dbReference>
<accession>A0ABN9MIA7</accession>
<sequence length="313" mass="34247">MLRSPSSPHVLPVLRPPPPHAPPPPPRAPPPPPRTPPPPPRALVLRPLLPVLLPDVALPVRPVLRVLRLGLLPFPEALAEQRRCARALRPEVGGGRDSLLLCEHRPVYTEGIRGGSGQDEARLRALGADFHRTDRGGLITFHGPGQLLCYPVLDLRRLRRSLRDYVCGLEGTVIRLCRGLGLEAARAADTGVWVRDRKICAIGVHCSRYITHHGLALNCSTDLSWFGHIVPCGIVGKGVTSLSAELGPARSPWTRSCRSFLEAFQDEFGCSLEYDDDHMTAAQRYIGGLSTALQNALQNAADKPLMPWGWTKL</sequence>
<evidence type="ECO:0000256" key="2">
    <source>
        <dbReference type="ARBA" id="ARBA00007907"/>
    </source>
</evidence>
<dbReference type="EC" id="2.3.1.181" evidence="3"/>
<dbReference type="SUPFAM" id="SSF55681">
    <property type="entry name" value="Class II aaRS and biotin synthetases"/>
    <property type="match status" value="1"/>
</dbReference>
<evidence type="ECO:0000313" key="11">
    <source>
        <dbReference type="Proteomes" id="UP001176940"/>
    </source>
</evidence>
<feature type="domain" description="BPL/LPL catalytic" evidence="9">
    <location>
        <begin position="93"/>
        <end position="272"/>
    </location>
</feature>
<dbReference type="PROSITE" id="PS01313">
    <property type="entry name" value="LIPB"/>
    <property type="match status" value="1"/>
</dbReference>
<dbReference type="HAMAP" id="MF_00013">
    <property type="entry name" value="LipB"/>
    <property type="match status" value="1"/>
</dbReference>
<keyword evidence="11" id="KW-1185">Reference proteome</keyword>
<name>A0ABN9MIA7_9NEOB</name>
<dbReference type="NCBIfam" id="NF010925">
    <property type="entry name" value="PRK14345.1"/>
    <property type="match status" value="1"/>
</dbReference>
<gene>
    <name evidence="10" type="ORF">RIMI_LOCUS20878978</name>
</gene>
<proteinExistence type="inferred from homology"/>
<evidence type="ECO:0000313" key="10">
    <source>
        <dbReference type="EMBL" id="CAJ0966046.1"/>
    </source>
</evidence>
<evidence type="ECO:0000256" key="4">
    <source>
        <dbReference type="ARBA" id="ARBA00022679"/>
    </source>
</evidence>
<evidence type="ECO:0000256" key="7">
    <source>
        <dbReference type="ARBA" id="ARBA00033331"/>
    </source>
</evidence>
<reference evidence="10" key="1">
    <citation type="submission" date="2023-07" db="EMBL/GenBank/DDBJ databases">
        <authorList>
            <person name="Stuckert A."/>
        </authorList>
    </citation>
    <scope>NUCLEOTIDE SEQUENCE</scope>
</reference>
<comment type="pathway">
    <text evidence="1">Protein modification; protein lipoylation via endogenous pathway; protein N(6)-(lipoyl)lysine from octanoyl-[acyl-carrier-protein]: step 1/2.</text>
</comment>
<evidence type="ECO:0000259" key="9">
    <source>
        <dbReference type="PROSITE" id="PS51733"/>
    </source>
</evidence>
<dbReference type="PANTHER" id="PTHR10993:SF7">
    <property type="entry name" value="LIPOYLTRANSFERASE 2, MITOCHONDRIAL-RELATED"/>
    <property type="match status" value="1"/>
</dbReference>
<feature type="compositionally biased region" description="Pro residues" evidence="8">
    <location>
        <begin position="14"/>
        <end position="39"/>
    </location>
</feature>
<dbReference type="Pfam" id="PF21948">
    <property type="entry name" value="LplA-B_cat"/>
    <property type="match status" value="1"/>
</dbReference>
<evidence type="ECO:0000256" key="1">
    <source>
        <dbReference type="ARBA" id="ARBA00004821"/>
    </source>
</evidence>
<evidence type="ECO:0000256" key="8">
    <source>
        <dbReference type="SAM" id="MobiDB-lite"/>
    </source>
</evidence>
<dbReference type="Proteomes" id="UP001176940">
    <property type="component" value="Unassembled WGS sequence"/>
</dbReference>
<evidence type="ECO:0000256" key="3">
    <source>
        <dbReference type="ARBA" id="ARBA00012334"/>
    </source>
</evidence>
<evidence type="ECO:0000256" key="6">
    <source>
        <dbReference type="ARBA" id="ARBA00030797"/>
    </source>
</evidence>
<dbReference type="InterPro" id="IPR020605">
    <property type="entry name" value="Octanoyltransferase_CS"/>
</dbReference>
<organism evidence="10 11">
    <name type="scientific">Ranitomeya imitator</name>
    <name type="common">mimic poison frog</name>
    <dbReference type="NCBI Taxonomy" id="111125"/>
    <lineage>
        <taxon>Eukaryota</taxon>
        <taxon>Metazoa</taxon>
        <taxon>Chordata</taxon>
        <taxon>Craniata</taxon>
        <taxon>Vertebrata</taxon>
        <taxon>Euteleostomi</taxon>
        <taxon>Amphibia</taxon>
        <taxon>Batrachia</taxon>
        <taxon>Anura</taxon>
        <taxon>Neobatrachia</taxon>
        <taxon>Hyloidea</taxon>
        <taxon>Dendrobatidae</taxon>
        <taxon>Dendrobatinae</taxon>
        <taxon>Ranitomeya</taxon>
    </lineage>
</organism>
<comment type="similarity">
    <text evidence="2">Belongs to the LipB family.</text>
</comment>
<dbReference type="CDD" id="cd16444">
    <property type="entry name" value="LipB"/>
    <property type="match status" value="1"/>
</dbReference>
<dbReference type="PANTHER" id="PTHR10993">
    <property type="entry name" value="OCTANOYLTRANSFERASE"/>
    <property type="match status" value="1"/>
</dbReference>
<dbReference type="NCBIfam" id="TIGR00214">
    <property type="entry name" value="lipB"/>
    <property type="match status" value="1"/>
</dbReference>
<dbReference type="InterPro" id="IPR045864">
    <property type="entry name" value="aa-tRNA-synth_II/BPL/LPL"/>
</dbReference>
<keyword evidence="5" id="KW-0012">Acyltransferase</keyword>
<feature type="region of interest" description="Disordered" evidence="8">
    <location>
        <begin position="1"/>
        <end position="39"/>
    </location>
</feature>
<comment type="caution">
    <text evidence="10">The sequence shown here is derived from an EMBL/GenBank/DDBJ whole genome shotgun (WGS) entry which is preliminary data.</text>
</comment>
<evidence type="ECO:0000256" key="5">
    <source>
        <dbReference type="ARBA" id="ARBA00023315"/>
    </source>
</evidence>